<dbReference type="PANTHER" id="PTHR44196">
    <property type="entry name" value="DEHYDROGENASE/REDUCTASE SDR FAMILY MEMBER 7B"/>
    <property type="match status" value="1"/>
</dbReference>
<name>A0A3S2X317_9SPHN</name>
<dbReference type="RefSeq" id="WP_127709688.1">
    <property type="nucleotide sequence ID" value="NZ_SACO01000008.1"/>
</dbReference>
<sequence>MTDLTGQIALVTGASKGIGAAIAQTLAKAGAHVIITARDVKALEAVEQAIHDAGGTATIAPMELTESDAIARLADAVAQRWGKLDLLVINAAVLPMLGPVVDLDMKAFNKAVATNVGATQALLGAFDKLLKKAPAGQVIGLTTSVATKPRAYWGAYAATKAAQEVLLDCYAQEVRGISSVRVGIIDPGATRTAMRAKAYPGEDPKSVKEPQVVADALLALLAEDYASPHRLRVNA</sequence>
<reference evidence="3 4" key="1">
    <citation type="submission" date="2019-01" db="EMBL/GenBank/DDBJ databases">
        <authorList>
            <person name="Chen W.-M."/>
        </authorList>
    </citation>
    <scope>NUCLEOTIDE SEQUENCE [LARGE SCALE GENOMIC DNA]</scope>
    <source>
        <strain evidence="3 4">FSY-9</strain>
    </source>
</reference>
<dbReference type="GO" id="GO:0016020">
    <property type="term" value="C:membrane"/>
    <property type="evidence" value="ECO:0007669"/>
    <property type="project" value="TreeGrafter"/>
</dbReference>
<dbReference type="OrthoDB" id="9790785at2"/>
<dbReference type="InterPro" id="IPR002347">
    <property type="entry name" value="SDR_fam"/>
</dbReference>
<evidence type="ECO:0000256" key="1">
    <source>
        <dbReference type="ARBA" id="ARBA00006484"/>
    </source>
</evidence>
<dbReference type="Gene3D" id="3.40.50.720">
    <property type="entry name" value="NAD(P)-binding Rossmann-like Domain"/>
    <property type="match status" value="1"/>
</dbReference>
<dbReference type="SUPFAM" id="SSF51735">
    <property type="entry name" value="NAD(P)-binding Rossmann-fold domains"/>
    <property type="match status" value="1"/>
</dbReference>
<comment type="caution">
    <text evidence="3">The sequence shown here is derived from an EMBL/GenBank/DDBJ whole genome shotgun (WGS) entry which is preliminary data.</text>
</comment>
<keyword evidence="4" id="KW-1185">Reference proteome</keyword>
<comment type="similarity">
    <text evidence="1">Belongs to the short-chain dehydrogenases/reductases (SDR) family.</text>
</comment>
<dbReference type="Pfam" id="PF00106">
    <property type="entry name" value="adh_short"/>
    <property type="match status" value="1"/>
</dbReference>
<evidence type="ECO:0000313" key="3">
    <source>
        <dbReference type="EMBL" id="RVU04451.1"/>
    </source>
</evidence>
<keyword evidence="2" id="KW-0560">Oxidoreductase</keyword>
<gene>
    <name evidence="3" type="ORF">EOE18_11675</name>
</gene>
<dbReference type="PRINTS" id="PR00081">
    <property type="entry name" value="GDHRDH"/>
</dbReference>
<dbReference type="AlphaFoldDB" id="A0A3S2X317"/>
<proteinExistence type="inferred from homology"/>
<dbReference type="InterPro" id="IPR036291">
    <property type="entry name" value="NAD(P)-bd_dom_sf"/>
</dbReference>
<dbReference type="GO" id="GO:0016491">
    <property type="term" value="F:oxidoreductase activity"/>
    <property type="evidence" value="ECO:0007669"/>
    <property type="project" value="UniProtKB-KW"/>
</dbReference>
<evidence type="ECO:0000313" key="4">
    <source>
        <dbReference type="Proteomes" id="UP000282837"/>
    </source>
</evidence>
<dbReference type="PANTHER" id="PTHR44196:SF4">
    <property type="entry name" value="SHORT CHAIN DEHYDROGENASE"/>
    <property type="match status" value="1"/>
</dbReference>
<dbReference type="EMBL" id="SACO01000008">
    <property type="protein sequence ID" value="RVU04451.1"/>
    <property type="molecule type" value="Genomic_DNA"/>
</dbReference>
<evidence type="ECO:0000256" key="2">
    <source>
        <dbReference type="ARBA" id="ARBA00023002"/>
    </source>
</evidence>
<accession>A0A3S2X317</accession>
<protein>
    <submittedName>
        <fullName evidence="3">SDR family NAD(P)-dependent oxidoreductase</fullName>
    </submittedName>
</protein>
<dbReference type="Proteomes" id="UP000282837">
    <property type="component" value="Unassembled WGS sequence"/>
</dbReference>
<organism evidence="3 4">
    <name type="scientific">Novosphingobium umbonatum</name>
    <dbReference type="NCBI Taxonomy" id="1908524"/>
    <lineage>
        <taxon>Bacteria</taxon>
        <taxon>Pseudomonadati</taxon>
        <taxon>Pseudomonadota</taxon>
        <taxon>Alphaproteobacteria</taxon>
        <taxon>Sphingomonadales</taxon>
        <taxon>Sphingomonadaceae</taxon>
        <taxon>Novosphingobium</taxon>
    </lineage>
</organism>